<dbReference type="AlphaFoldDB" id="A0A5F8A9N4"/>
<keyword evidence="7" id="KW-0805">Transcription regulation</keyword>
<keyword evidence="17" id="KW-1185">Reference proteome</keyword>
<reference evidence="16" key="4">
    <citation type="submission" date="2025-09" db="UniProtKB">
        <authorList>
            <consortium name="Ensembl"/>
        </authorList>
    </citation>
    <scope>IDENTIFICATION</scope>
    <source>
        <strain evidence="16">17573</strain>
    </source>
</reference>
<gene>
    <name evidence="16 18" type="primary">FIZ1</name>
</gene>
<comment type="subunit">
    <text evidence="11">Interacts with FLT3 cytoplasmic catalytic domain, following receptor stimulation, in a kinase-independent manner. Does not interact with other structurally related receptor tyrosine kinases, including KIT, CSF1R and PDGFR. Interacts with NRL.</text>
</comment>
<evidence type="ECO:0000256" key="3">
    <source>
        <dbReference type="ARBA" id="ARBA00022737"/>
    </source>
</evidence>
<dbReference type="GO" id="GO:0005634">
    <property type="term" value="C:nucleus"/>
    <property type="evidence" value="ECO:0007669"/>
    <property type="project" value="UniProtKB-SubCell"/>
</dbReference>
<evidence type="ECO:0000313" key="17">
    <source>
        <dbReference type="Proteomes" id="UP000006718"/>
    </source>
</evidence>
<dbReference type="GO" id="GO:0008270">
    <property type="term" value="F:zinc ion binding"/>
    <property type="evidence" value="ECO:0007669"/>
    <property type="project" value="UniProtKB-KW"/>
</dbReference>
<feature type="domain" description="C2H2-type" evidence="15">
    <location>
        <begin position="34"/>
        <end position="61"/>
    </location>
</feature>
<evidence type="ECO:0000256" key="8">
    <source>
        <dbReference type="ARBA" id="ARBA00023163"/>
    </source>
</evidence>
<feature type="region of interest" description="Disordered" evidence="14">
    <location>
        <begin position="110"/>
        <end position="154"/>
    </location>
</feature>
<dbReference type="FunFam" id="3.30.160.60:FF:000446">
    <property type="entry name" value="Zinc finger protein"/>
    <property type="match status" value="1"/>
</dbReference>
<accession>A0A5F8A9N4</accession>
<dbReference type="SMR" id="A0A5F8A9N4"/>
<evidence type="ECO:0000256" key="12">
    <source>
        <dbReference type="ARBA" id="ARBA00072031"/>
    </source>
</evidence>
<name>A0A5F8A9N4_MACMU</name>
<feature type="compositionally biased region" description="Basic and acidic residues" evidence="14">
    <location>
        <begin position="143"/>
        <end position="154"/>
    </location>
</feature>
<dbReference type="PaxDb" id="9544-ENSMMUP00000008911"/>
<dbReference type="InterPro" id="IPR013087">
    <property type="entry name" value="Znf_C2H2_type"/>
</dbReference>
<dbReference type="Ensembl" id="ENSMMUT00000092413.1">
    <property type="protein sequence ID" value="ENSMMUP00000074580.1"/>
    <property type="gene ID" value="ENSMMUG00000006773.4"/>
</dbReference>
<dbReference type="SMART" id="SM00355">
    <property type="entry name" value="ZnF_C2H2"/>
    <property type="match status" value="4"/>
</dbReference>
<dbReference type="FunFam" id="3.30.160.60:FF:000286">
    <property type="entry name" value="Zinc finger protein 770"/>
    <property type="match status" value="1"/>
</dbReference>
<dbReference type="InterPro" id="IPR056436">
    <property type="entry name" value="Znf-C2H2_ZIC1-5/GLI1-3-like"/>
</dbReference>
<dbReference type="SUPFAM" id="SSF57667">
    <property type="entry name" value="beta-beta-alpha zinc fingers"/>
    <property type="match status" value="2"/>
</dbReference>
<dbReference type="FunFam" id="3.30.160.60:FF:000340">
    <property type="entry name" value="zinc finger protein 473 isoform X1"/>
    <property type="match status" value="1"/>
</dbReference>
<evidence type="ECO:0000256" key="2">
    <source>
        <dbReference type="ARBA" id="ARBA00022723"/>
    </source>
</evidence>
<evidence type="ECO:0000256" key="1">
    <source>
        <dbReference type="ARBA" id="ARBA00004123"/>
    </source>
</evidence>
<feature type="domain" description="C2H2-type" evidence="15">
    <location>
        <begin position="62"/>
        <end position="89"/>
    </location>
</feature>
<dbReference type="ExpressionAtlas" id="A0A5F8A9N4">
    <property type="expression patterns" value="baseline"/>
</dbReference>
<evidence type="ECO:0000313" key="18">
    <source>
        <dbReference type="VGNC" id="VGNC:72578"/>
    </source>
</evidence>
<dbReference type="Pfam" id="PF00096">
    <property type="entry name" value="zf-C2H2"/>
    <property type="match status" value="2"/>
</dbReference>
<evidence type="ECO:0000256" key="11">
    <source>
        <dbReference type="ARBA" id="ARBA00062739"/>
    </source>
</evidence>
<dbReference type="FunFam" id="3.30.160.60:FF:000621">
    <property type="entry name" value="FLT3-interacting zinc finger 1"/>
    <property type="match status" value="1"/>
</dbReference>
<comment type="function">
    <text evidence="10">May be a transcriptional repressor of NRL function in photoreceptors. Does not repress CRX-mediated transactivation.</text>
</comment>
<keyword evidence="3" id="KW-0677">Repeat</keyword>
<dbReference type="PANTHER" id="PTHR23235:SF120">
    <property type="entry name" value="KRUPPEL-LIKE FACTOR 15"/>
    <property type="match status" value="1"/>
</dbReference>
<dbReference type="PROSITE" id="PS00028">
    <property type="entry name" value="ZINC_FINGER_C2H2_1"/>
    <property type="match status" value="4"/>
</dbReference>
<dbReference type="VEuPathDB" id="HostDB:ENSMMUG00000006773"/>
<dbReference type="PANTHER" id="PTHR23235">
    <property type="entry name" value="KRUEPPEL-LIKE TRANSCRIPTION FACTOR"/>
    <property type="match status" value="1"/>
</dbReference>
<dbReference type="Pfam" id="PF23561">
    <property type="entry name" value="zf-C2H2_15"/>
    <property type="match status" value="1"/>
</dbReference>
<dbReference type="Bgee" id="ENSMMUG00000006773">
    <property type="expression patterns" value="Expressed in primary visual cortex and 20 other cell types or tissues"/>
</dbReference>
<dbReference type="Proteomes" id="UP000006718">
    <property type="component" value="Chromosome 19"/>
</dbReference>
<keyword evidence="4 13" id="KW-0863">Zinc-finger</keyword>
<sequence length="154" mass="17205">PRQCPCFCTECGKSFRYRSDLRRHFARHTALKPHACPRCGKGFKHSFNLANHLRSHTGERPYRCSACPKGFRDSTGLLHHQVVHTGEKPYCCLVCELRFSSRSSLGRHLKRQHRGVLPSPLQPGPGAEPGWTRQGSPASCGSEGRKSEGDGEPR</sequence>
<organism evidence="16 17">
    <name type="scientific">Macaca mulatta</name>
    <name type="common">Rhesus macaque</name>
    <dbReference type="NCBI Taxonomy" id="9544"/>
    <lineage>
        <taxon>Eukaryota</taxon>
        <taxon>Metazoa</taxon>
        <taxon>Chordata</taxon>
        <taxon>Craniata</taxon>
        <taxon>Vertebrata</taxon>
        <taxon>Euteleostomi</taxon>
        <taxon>Mammalia</taxon>
        <taxon>Eutheria</taxon>
        <taxon>Euarchontoglires</taxon>
        <taxon>Primates</taxon>
        <taxon>Haplorrhini</taxon>
        <taxon>Catarrhini</taxon>
        <taxon>Cercopithecidae</taxon>
        <taxon>Cercopithecinae</taxon>
        <taxon>Macaca</taxon>
    </lineage>
</organism>
<reference evidence="17" key="1">
    <citation type="journal article" date="2007" name="Science">
        <title>Evolutionary and biomedical insights from the rhesus macaque genome.</title>
        <authorList>
            <person name="Gibbs R.A."/>
            <person name="Rogers J."/>
            <person name="Katze M.G."/>
            <person name="Bumgarner R."/>
            <person name="Weinstock G.M."/>
            <person name="Mardis E.R."/>
            <person name="Remington K.A."/>
            <person name="Strausberg R.L."/>
            <person name="Venter J.C."/>
            <person name="Wilson R.K."/>
            <person name="Batzer M.A."/>
            <person name="Bustamante C.D."/>
            <person name="Eichler E.E."/>
            <person name="Hahn M.W."/>
            <person name="Hardison R.C."/>
            <person name="Makova K.D."/>
            <person name="Miller W."/>
            <person name="Milosavljevic A."/>
            <person name="Palermo R.E."/>
            <person name="Siepel A."/>
            <person name="Sikela J.M."/>
            <person name="Attaway T."/>
            <person name="Bell S."/>
            <person name="Bernard K.E."/>
            <person name="Buhay C.J."/>
            <person name="Chandrabose M.N."/>
            <person name="Dao M."/>
            <person name="Davis C."/>
            <person name="Delehaunty K.D."/>
            <person name="Ding Y."/>
            <person name="Dinh H.H."/>
            <person name="Dugan-Rocha S."/>
            <person name="Fulton L.A."/>
            <person name="Gabisi R.A."/>
            <person name="Garner T.T."/>
            <person name="Godfrey J."/>
            <person name="Hawes A.C."/>
            <person name="Hernandez J."/>
            <person name="Hines S."/>
            <person name="Holder M."/>
            <person name="Hume J."/>
            <person name="Jhangiani S.N."/>
            <person name="Joshi V."/>
            <person name="Khan Z.M."/>
            <person name="Kirkness E.F."/>
            <person name="Cree A."/>
            <person name="Fowler R.G."/>
            <person name="Lee S."/>
            <person name="Lewis L.R."/>
            <person name="Li Z."/>
            <person name="Liu Y.-S."/>
            <person name="Moore S.M."/>
            <person name="Muzny D."/>
            <person name="Nazareth L.V."/>
            <person name="Ngo D.N."/>
            <person name="Okwuonu G.O."/>
            <person name="Pai G."/>
            <person name="Parker D."/>
            <person name="Paul H.A."/>
            <person name="Pfannkoch C."/>
            <person name="Pohl C.S."/>
            <person name="Rogers Y.-H.C."/>
            <person name="Ruiz S.J."/>
            <person name="Sabo A."/>
            <person name="Santibanez J."/>
            <person name="Schneider B.W."/>
            <person name="Smith S.M."/>
            <person name="Sodergren E."/>
            <person name="Svatek A.F."/>
            <person name="Utterback T.R."/>
            <person name="Vattathil S."/>
            <person name="Warren W."/>
            <person name="White C.S."/>
            <person name="Chinwalla A.T."/>
            <person name="Feng Y."/>
            <person name="Halpern A.L."/>
            <person name="Hillier L.W."/>
            <person name="Huang X."/>
            <person name="Minx P."/>
            <person name="Nelson J.O."/>
            <person name="Pepin K.H."/>
            <person name="Qin X."/>
            <person name="Sutton G.G."/>
            <person name="Venter E."/>
            <person name="Walenz B.P."/>
            <person name="Wallis J.W."/>
            <person name="Worley K.C."/>
            <person name="Yang S.-P."/>
            <person name="Jones S.M."/>
            <person name="Marra M.A."/>
            <person name="Rocchi M."/>
            <person name="Schein J.E."/>
            <person name="Baertsch R."/>
            <person name="Clarke L."/>
            <person name="Csuros M."/>
            <person name="Glasscock J."/>
            <person name="Harris R.A."/>
            <person name="Havlak P."/>
            <person name="Jackson A.R."/>
            <person name="Jiang H."/>
            <person name="Liu Y."/>
            <person name="Messina D.N."/>
            <person name="Shen Y."/>
            <person name="Song H.X.-Z."/>
            <person name="Wylie T."/>
            <person name="Zhang L."/>
            <person name="Birney E."/>
            <person name="Han K."/>
            <person name="Konkel M.K."/>
            <person name="Lee J."/>
            <person name="Smit A.F.A."/>
            <person name="Ullmer B."/>
            <person name="Wang H."/>
            <person name="Xing J."/>
            <person name="Burhans R."/>
            <person name="Cheng Z."/>
            <person name="Karro J.E."/>
            <person name="Ma J."/>
            <person name="Raney B."/>
            <person name="She X."/>
            <person name="Cox M.J."/>
            <person name="Demuth J.P."/>
            <person name="Dumas L.J."/>
            <person name="Han S.-G."/>
            <person name="Hopkins J."/>
            <person name="Karimpour-Fard A."/>
            <person name="Kim Y.H."/>
            <person name="Pollack J.R."/>
            <person name="Vinar T."/>
            <person name="Addo-Quaye C."/>
            <person name="Degenhardt J."/>
            <person name="Denby A."/>
            <person name="Hubisz M.J."/>
            <person name="Indap A."/>
            <person name="Kosiol C."/>
            <person name="Lahn B.T."/>
            <person name="Lawson H.A."/>
            <person name="Marklein A."/>
            <person name="Nielsen R."/>
            <person name="Vallender E.J."/>
            <person name="Clark A.G."/>
            <person name="Ferguson B."/>
            <person name="Hernandez R.D."/>
            <person name="Hirani K."/>
            <person name="Kehrer-Sawatzki H."/>
            <person name="Kolb J."/>
            <person name="Patil S."/>
            <person name="Pu L.-L."/>
            <person name="Ren Y."/>
            <person name="Smith D.G."/>
            <person name="Wheeler D.A."/>
            <person name="Schenck I."/>
            <person name="Ball E.V."/>
            <person name="Chen R."/>
            <person name="Cooper D.N."/>
            <person name="Giardine B."/>
            <person name="Hsu F."/>
            <person name="Kent W.J."/>
            <person name="Lesk A."/>
            <person name="Nelson D.L."/>
            <person name="O'brien W.E."/>
            <person name="Pruefer K."/>
            <person name="Stenson P.D."/>
            <person name="Wallace J.C."/>
            <person name="Ke H."/>
            <person name="Liu X.-M."/>
            <person name="Wang P."/>
            <person name="Xiang A.P."/>
            <person name="Yang F."/>
            <person name="Barber G.P."/>
            <person name="Haussler D."/>
            <person name="Karolchik D."/>
            <person name="Kern A.D."/>
            <person name="Kuhn R.M."/>
            <person name="Smith K.E."/>
            <person name="Zwieg A.S."/>
        </authorList>
    </citation>
    <scope>NUCLEOTIDE SEQUENCE [LARGE SCALE GENOMIC DNA]</scope>
    <source>
        <strain evidence="17">17573</strain>
    </source>
</reference>
<evidence type="ECO:0000256" key="10">
    <source>
        <dbReference type="ARBA" id="ARBA00056750"/>
    </source>
</evidence>
<evidence type="ECO:0000313" key="16">
    <source>
        <dbReference type="Ensembl" id="ENSMMUP00000074580.1"/>
    </source>
</evidence>
<dbReference type="PROSITE" id="PS50157">
    <property type="entry name" value="ZINC_FINGER_C2H2_2"/>
    <property type="match status" value="4"/>
</dbReference>
<evidence type="ECO:0000256" key="14">
    <source>
        <dbReference type="SAM" id="MobiDB-lite"/>
    </source>
</evidence>
<dbReference type="InterPro" id="IPR036236">
    <property type="entry name" value="Znf_C2H2_sf"/>
</dbReference>
<evidence type="ECO:0000256" key="4">
    <source>
        <dbReference type="ARBA" id="ARBA00022771"/>
    </source>
</evidence>
<keyword evidence="9" id="KW-0539">Nucleus</keyword>
<protein>
    <recommendedName>
        <fullName evidence="12">Flt3-interacting zinc finger protein 1</fullName>
    </recommendedName>
</protein>
<evidence type="ECO:0000256" key="5">
    <source>
        <dbReference type="ARBA" id="ARBA00022833"/>
    </source>
</evidence>
<evidence type="ECO:0000259" key="15">
    <source>
        <dbReference type="PROSITE" id="PS50157"/>
    </source>
</evidence>
<feature type="domain" description="C2H2-type" evidence="15">
    <location>
        <begin position="90"/>
        <end position="118"/>
    </location>
</feature>
<dbReference type="Gene3D" id="3.30.160.60">
    <property type="entry name" value="Classic Zinc Finger"/>
    <property type="match status" value="4"/>
</dbReference>
<evidence type="ECO:0000256" key="13">
    <source>
        <dbReference type="PROSITE-ProRule" id="PRU00042"/>
    </source>
</evidence>
<evidence type="ECO:0000256" key="9">
    <source>
        <dbReference type="ARBA" id="ARBA00023242"/>
    </source>
</evidence>
<proteinExistence type="predicted"/>
<dbReference type="VGNC" id="VGNC:72578">
    <property type="gene designation" value="FIZ1"/>
</dbReference>
<evidence type="ECO:0000256" key="6">
    <source>
        <dbReference type="ARBA" id="ARBA00022990"/>
    </source>
</evidence>
<feature type="domain" description="C2H2-type" evidence="15">
    <location>
        <begin position="6"/>
        <end position="33"/>
    </location>
</feature>
<evidence type="ECO:0000256" key="7">
    <source>
        <dbReference type="ARBA" id="ARBA00023015"/>
    </source>
</evidence>
<reference evidence="16" key="3">
    <citation type="submission" date="2025-08" db="UniProtKB">
        <authorList>
            <consortium name="Ensembl"/>
        </authorList>
    </citation>
    <scope>IDENTIFICATION</scope>
    <source>
        <strain evidence="16">17573</strain>
    </source>
</reference>
<keyword evidence="2" id="KW-0479">Metal-binding</keyword>
<keyword evidence="6" id="KW-0007">Acetylation</keyword>
<keyword evidence="5" id="KW-0862">Zinc</keyword>
<keyword evidence="8" id="KW-0804">Transcription</keyword>
<comment type="subcellular location">
    <subcellularLocation>
        <location evidence="1">Nucleus</location>
    </subcellularLocation>
</comment>
<dbReference type="Pfam" id="PF13912">
    <property type="entry name" value="zf-C2H2_6"/>
    <property type="match status" value="1"/>
</dbReference>
<dbReference type="GeneTree" id="ENSGT00940000153306"/>
<reference evidence="16" key="2">
    <citation type="submission" date="2019-01" db="EMBL/GenBank/DDBJ databases">
        <authorList>
            <person name="Graves T."/>
            <person name="Eichler E.E."/>
            <person name="Wilson R.K."/>
        </authorList>
    </citation>
    <scope>NUCLEOTIDE SEQUENCE [LARGE SCALE GENOMIC DNA]</scope>
    <source>
        <strain evidence="16">17573</strain>
    </source>
</reference>